<name>A0A0F9UMZ4_9ZZZZ</name>
<sequence>MIRNIHILISGMRNKEFKINEFLSLVLKWDKTLIYVNGNKFRQCKYVLLNIPVNDIDQYAFINSIDEVIDNLDHSLEEYTELIPPETKFWAHCSNLQAWAENDYNTDLLVLTLSFPLLKELTNAGDSKAKRVFKEEIGKRLMRGELSSIGYLIDGGYLRFLTCEEIVSIFSSDNCLVFDNIFKIYQKDDLDQFSLASSIFRDIGKYLFSSIERKLQHIFNTGNVEDLYIFFNYHMFDFLTDEEISMLFDSPMDLLERSLNILNNIDCENIKIEEGLLSEKIDNVLGEKIQERLLKLIYKKNMKYDVFFYLDLLKYLKNDDTDYLNYLENI</sequence>
<dbReference type="AlphaFoldDB" id="A0A0F9UMZ4"/>
<accession>A0A0F9UMZ4</accession>
<protein>
    <submittedName>
        <fullName evidence="1">Uncharacterized protein</fullName>
    </submittedName>
</protein>
<reference evidence="1" key="1">
    <citation type="journal article" date="2015" name="Nature">
        <title>Complex archaea that bridge the gap between prokaryotes and eukaryotes.</title>
        <authorList>
            <person name="Spang A."/>
            <person name="Saw J.H."/>
            <person name="Jorgensen S.L."/>
            <person name="Zaremba-Niedzwiedzka K."/>
            <person name="Martijn J."/>
            <person name="Lind A.E."/>
            <person name="van Eijk R."/>
            <person name="Schleper C."/>
            <person name="Guy L."/>
            <person name="Ettema T.J."/>
        </authorList>
    </citation>
    <scope>NUCLEOTIDE SEQUENCE</scope>
</reference>
<evidence type="ECO:0000313" key="1">
    <source>
        <dbReference type="EMBL" id="KKN54978.1"/>
    </source>
</evidence>
<proteinExistence type="predicted"/>
<dbReference type="EMBL" id="LAZR01000904">
    <property type="protein sequence ID" value="KKN54978.1"/>
    <property type="molecule type" value="Genomic_DNA"/>
</dbReference>
<comment type="caution">
    <text evidence="1">The sequence shown here is derived from an EMBL/GenBank/DDBJ whole genome shotgun (WGS) entry which is preliminary data.</text>
</comment>
<organism evidence="1">
    <name type="scientific">marine sediment metagenome</name>
    <dbReference type="NCBI Taxonomy" id="412755"/>
    <lineage>
        <taxon>unclassified sequences</taxon>
        <taxon>metagenomes</taxon>
        <taxon>ecological metagenomes</taxon>
    </lineage>
</organism>
<gene>
    <name evidence="1" type="ORF">LCGC14_0587000</name>
</gene>